<proteinExistence type="predicted"/>
<keyword evidence="2" id="KW-1185">Reference proteome</keyword>
<reference evidence="1 2" key="2">
    <citation type="journal article" date="2017" name="Nature">
        <title>The Apostasia genome and the evolution of orchids.</title>
        <authorList>
            <person name="Zhang G.Q."/>
            <person name="Liu K.W."/>
            <person name="Li Z."/>
            <person name="Lohaus R."/>
            <person name="Hsiao Y.Y."/>
            <person name="Niu S.C."/>
            <person name="Wang J.Y."/>
            <person name="Lin Y.C."/>
            <person name="Xu Q."/>
            <person name="Chen L.J."/>
            <person name="Yoshida K."/>
            <person name="Fujiwara S."/>
            <person name="Wang Z.W."/>
            <person name="Zhang Y.Q."/>
            <person name="Mitsuda N."/>
            <person name="Wang M."/>
            <person name="Liu G.H."/>
            <person name="Pecoraro L."/>
            <person name="Huang H.X."/>
            <person name="Xiao X.J."/>
            <person name="Lin M."/>
            <person name="Wu X.Y."/>
            <person name="Wu W.L."/>
            <person name="Chen Y.Y."/>
            <person name="Chang S.B."/>
            <person name="Sakamoto S."/>
            <person name="Ohme-Takagi M."/>
            <person name="Yagi M."/>
            <person name="Zeng S.J."/>
            <person name="Shen C.Y."/>
            <person name="Yeh C.M."/>
            <person name="Luo Y.B."/>
            <person name="Tsai W.C."/>
            <person name="Van de Peer Y."/>
            <person name="Liu Z.J."/>
        </authorList>
    </citation>
    <scope>NUCLEOTIDE SEQUENCE [LARGE SCALE GENOMIC DNA]</scope>
    <source>
        <tissue evidence="1">The whole plant</tissue>
    </source>
</reference>
<protein>
    <recommendedName>
        <fullName evidence="3">RNase H type-1 domain-containing protein</fullName>
    </recommendedName>
</protein>
<evidence type="ECO:0000313" key="1">
    <source>
        <dbReference type="EMBL" id="PKU75233.1"/>
    </source>
</evidence>
<dbReference type="PANTHER" id="PTHR47723:SF19">
    <property type="entry name" value="POLYNUCLEOTIDYL TRANSFERASE, RIBONUCLEASE H-LIKE SUPERFAMILY PROTEIN"/>
    <property type="match status" value="1"/>
</dbReference>
<reference evidence="1 2" key="1">
    <citation type="journal article" date="2016" name="Sci. Rep.">
        <title>The Dendrobium catenatum Lindl. genome sequence provides insights into polysaccharide synthase, floral development and adaptive evolution.</title>
        <authorList>
            <person name="Zhang G.Q."/>
            <person name="Xu Q."/>
            <person name="Bian C."/>
            <person name="Tsai W.C."/>
            <person name="Yeh C.M."/>
            <person name="Liu K.W."/>
            <person name="Yoshida K."/>
            <person name="Zhang L.S."/>
            <person name="Chang S.B."/>
            <person name="Chen F."/>
            <person name="Shi Y."/>
            <person name="Su Y.Y."/>
            <person name="Zhang Y.Q."/>
            <person name="Chen L.J."/>
            <person name="Yin Y."/>
            <person name="Lin M."/>
            <person name="Huang H."/>
            <person name="Deng H."/>
            <person name="Wang Z.W."/>
            <person name="Zhu S.L."/>
            <person name="Zhao X."/>
            <person name="Deng C."/>
            <person name="Niu S.C."/>
            <person name="Huang J."/>
            <person name="Wang M."/>
            <person name="Liu G.H."/>
            <person name="Yang H.J."/>
            <person name="Xiao X.J."/>
            <person name="Hsiao Y.Y."/>
            <person name="Wu W.L."/>
            <person name="Chen Y.Y."/>
            <person name="Mitsuda N."/>
            <person name="Ohme-Takagi M."/>
            <person name="Luo Y.B."/>
            <person name="Van de Peer Y."/>
            <person name="Liu Z.J."/>
        </authorList>
    </citation>
    <scope>NUCLEOTIDE SEQUENCE [LARGE SCALE GENOMIC DNA]</scope>
    <source>
        <tissue evidence="1">The whole plant</tissue>
    </source>
</reference>
<evidence type="ECO:0000313" key="2">
    <source>
        <dbReference type="Proteomes" id="UP000233837"/>
    </source>
</evidence>
<dbReference type="AlphaFoldDB" id="A0A2I0WHT6"/>
<gene>
    <name evidence="1" type="ORF">MA16_Dca027183</name>
</gene>
<dbReference type="EMBL" id="KZ502626">
    <property type="protein sequence ID" value="PKU75233.1"/>
    <property type="molecule type" value="Genomic_DNA"/>
</dbReference>
<dbReference type="Proteomes" id="UP000233837">
    <property type="component" value="Unassembled WGS sequence"/>
</dbReference>
<organism evidence="1 2">
    <name type="scientific">Dendrobium catenatum</name>
    <dbReference type="NCBI Taxonomy" id="906689"/>
    <lineage>
        <taxon>Eukaryota</taxon>
        <taxon>Viridiplantae</taxon>
        <taxon>Streptophyta</taxon>
        <taxon>Embryophyta</taxon>
        <taxon>Tracheophyta</taxon>
        <taxon>Spermatophyta</taxon>
        <taxon>Magnoliopsida</taxon>
        <taxon>Liliopsida</taxon>
        <taxon>Asparagales</taxon>
        <taxon>Orchidaceae</taxon>
        <taxon>Epidendroideae</taxon>
        <taxon>Malaxideae</taxon>
        <taxon>Dendrobiinae</taxon>
        <taxon>Dendrobium</taxon>
    </lineage>
</organism>
<dbReference type="InterPro" id="IPR053151">
    <property type="entry name" value="RNase_H-like"/>
</dbReference>
<name>A0A2I0WHT6_9ASPA</name>
<dbReference type="PANTHER" id="PTHR47723">
    <property type="entry name" value="OS05G0353850 PROTEIN"/>
    <property type="match status" value="1"/>
</dbReference>
<sequence>MEFGICWHPPPLDWIKINVDSSLLDSNMARIGGIIRDNKGIFLLSFGNLKMHWDINQLEMDVIFTLKEFLQDLMFESKGVKIEGDNYNVMKFLQDSMMKSTYKAPIFV</sequence>
<accession>A0A2I0WHT6</accession>
<evidence type="ECO:0008006" key="3">
    <source>
        <dbReference type="Google" id="ProtNLM"/>
    </source>
</evidence>